<dbReference type="OrthoDB" id="1103329at2759"/>
<feature type="transmembrane region" description="Helical" evidence="2">
    <location>
        <begin position="2473"/>
        <end position="2495"/>
    </location>
</feature>
<feature type="region of interest" description="Disordered" evidence="1">
    <location>
        <begin position="1298"/>
        <end position="2461"/>
    </location>
</feature>
<feature type="compositionally biased region" description="Basic and acidic residues" evidence="1">
    <location>
        <begin position="1787"/>
        <end position="1820"/>
    </location>
</feature>
<dbReference type="EMBL" id="CACVBM020000044">
    <property type="protein sequence ID" value="CAA7013501.1"/>
    <property type="molecule type" value="Genomic_DNA"/>
</dbReference>
<feature type="compositionally biased region" description="Basic and acidic residues" evidence="1">
    <location>
        <begin position="712"/>
        <end position="743"/>
    </location>
</feature>
<feature type="compositionally biased region" description="Basic and acidic residues" evidence="1">
    <location>
        <begin position="654"/>
        <end position="679"/>
    </location>
</feature>
<feature type="compositionally biased region" description="Basic and acidic residues" evidence="1">
    <location>
        <begin position="784"/>
        <end position="865"/>
    </location>
</feature>
<keyword evidence="2" id="KW-0472">Membrane</keyword>
<feature type="region of interest" description="Disordered" evidence="1">
    <location>
        <begin position="1200"/>
        <end position="1269"/>
    </location>
</feature>
<feature type="compositionally biased region" description="Acidic residues" evidence="1">
    <location>
        <begin position="952"/>
        <end position="963"/>
    </location>
</feature>
<feature type="compositionally biased region" description="Basic and acidic residues" evidence="1">
    <location>
        <begin position="1298"/>
        <end position="1338"/>
    </location>
</feature>
<feature type="compositionally biased region" description="Basic and acidic residues" evidence="1">
    <location>
        <begin position="964"/>
        <end position="982"/>
    </location>
</feature>
<feature type="compositionally biased region" description="Acidic residues" evidence="1">
    <location>
        <begin position="1686"/>
        <end position="1697"/>
    </location>
</feature>
<evidence type="ECO:0000256" key="1">
    <source>
        <dbReference type="SAM" id="MobiDB-lite"/>
    </source>
</evidence>
<feature type="compositionally biased region" description="Basic and acidic residues" evidence="1">
    <location>
        <begin position="609"/>
        <end position="647"/>
    </location>
</feature>
<feature type="compositionally biased region" description="Basic and acidic residues" evidence="1">
    <location>
        <begin position="2403"/>
        <end position="2424"/>
    </location>
</feature>
<feature type="compositionally biased region" description="Basic and acidic residues" evidence="1">
    <location>
        <begin position="275"/>
        <end position="291"/>
    </location>
</feature>
<feature type="compositionally biased region" description="Basic and acidic residues" evidence="1">
    <location>
        <begin position="1087"/>
        <end position="1165"/>
    </location>
</feature>
<feature type="compositionally biased region" description="Basic and acidic residues" evidence="1">
    <location>
        <begin position="2136"/>
        <end position="2149"/>
    </location>
</feature>
<feature type="compositionally biased region" description="Basic and acidic residues" evidence="1">
    <location>
        <begin position="1876"/>
        <end position="1888"/>
    </location>
</feature>
<feature type="compositionally biased region" description="Basic and acidic residues" evidence="1">
    <location>
        <begin position="398"/>
        <end position="418"/>
    </location>
</feature>
<accession>A0A6D2HBU7</accession>
<feature type="compositionally biased region" description="Basic and acidic residues" evidence="1">
    <location>
        <begin position="1747"/>
        <end position="1773"/>
    </location>
</feature>
<protein>
    <recommendedName>
        <fullName evidence="5">SHSP domain-containing protein</fullName>
    </recommendedName>
</protein>
<feature type="compositionally biased region" description="Basic and acidic residues" evidence="1">
    <location>
        <begin position="347"/>
        <end position="357"/>
    </location>
</feature>
<feature type="compositionally biased region" description="Acidic residues" evidence="1">
    <location>
        <begin position="866"/>
        <end position="875"/>
    </location>
</feature>
<sequence length="2506" mass="292439">MVLVKWVEWKKGTEVKEFKKVFRIPEMVKLDKIKARFNEEDGTLTVTLPKKVKGILGLKIEEVDEITEEKTEPEAEKTEEITEPEEEIKEETKPEINEEEPKREEEAEEPEREEEEEKIEEEIMEEEIEEKIEEERFKKESIEIEINKEGDRITIRGRKPVEEMVMIRWMAWKKEVELRAFRKVFLIPDIVDLDKIKARFDDDDATLTITMPKRVRGISGFKIEEEEEEEEESVDFGDVSKVENSDIQNGEEVEEREKCDERSEIEREEEFGELMEDKERESQVLGEEEKGFSGGLDEEDTQIEDDNLQKIQQTDEHNKILEFVEEEKTGQKFGNGQQELADSNTGSEDRSLRKLPDTEEQENNQEVVEQQESQVETKTDDFGSRAFEESEAQEPDEQLDRTRKIREMEKKTTDDDSGLRNVQGIEEPERGNEENKIQEMVKGETDDHEKDKYENMKREGKTGAKEDANEKMGEGFIQNIERTETKAEEFESDEGDKIHELVEKKEEEEENAKVGSKSECLKKIQENEEQHSKGKKRQEKTLEAEKNIGNDILKPAQEIEVPEVATFGYEGEKGKENKKIIKRDLNNGDAKEEVDAKLGENFSSNISETETRAEEFESDKLKADEIDKIQDKKEEEEENAKAGRQSEDVSLTKLQEDTEKQQFQRQVLHEKQEEIKEQSPDAETNDTPKLFQERCEGRHKIEEIFQEANKNQPEEYTEKTMETGKKINDGGARKVQDIIRQQELDNPAARCEEESKTPELGKSKTNDVERREKEISETETEEQESYRPKILREREKIQETAEEEKNFSKNGKVKEVKEIAEKKTESGDDDISKKVRESDAKEEVDSEMGERFTTHIAETETKAEDIESDQLDDDVDKIHETVEKKEEEKDNAKVIRQREDSSLVKKIQETEDQPFHGHKRHNKLGNIKEVVEDQTAEADRNEANETPKPVQDIEEQNVDTSETCEEKEISDTETKEQDSYRPKIQDKIQELAEEKKKVARNFKEEEEIAGRKTEFGEDDVERKVGDIDQRDSDAMKGQGETLSDGGKGIIAVAETIDDNEDRSKKVQEIEEEQSNEEEIYRKQFQKASDHGEVKDVENEKKKIEEAEKSIMDSARKAQKIERRDSDVSVKYGKGDKNQELHEHRETFRNEQEKEKKDKTDDDVVRKVQGTKEQGLHEPKRDHVSKIKEVVEEKITESEIEAECGGLRKLHVSEKQELHEPKTKPSGQEKEEEEKEKIVASKKITEHDNSTDVQEMKEERPDKPESHEQRYKIQEVEEAGHIDHQEEQHEENVNVKAKLETEDSSKKVQDIQKQEHDLLKRSTVQDKMQETEENAKDGSLKCFGDDEDIELSEPYKRQEEDKIQEPVEMGTVDYREVVKKQDGDDGILRSQEEVEKPDLEEFERLGEKRNIPQMVEEEQKVENSAEPGGEVEGDHSGKFHEFEEGKSYDDWTPEKRKDLVTEEATDPKDRHTGGEEEQEERVKENEKQESMEHDKMQETEENDKTRAMEENETVERRTKANDGSLRKVREGDDPEMGRDKRHGEEDISDDRETVKRKHEDDILRRQESGKLDLGEVEKHCKERKIHQSVEDDRGEGKMEKGSEPGGEMEGHSSGKLHEFRKQKSYEDIKDLFKEEVTDPRDKRTGGNREHEEERHEKVAETKKKVEDVINNKLGKNKELREAASDGEKEEENLVDEYTTEIQETEKENSHESERHEKLDIVQAFVEDETEDQQDKMAEEAAAVVANNERTRNLHSIKEQELKESEEHKEQKDIPETSVSEVKEEENEKETKDQEGNVQELEGKTEDCKDGDDEGRRVEKGKQGKYVETVSSEIEREIQKTTMQESDEKKNQIEELERKETTQTSNHEETMVAEDDDTLSKGREFLEKESPNTSKRRPVEQEKFQELKELEKGEDEERAEVETKINDGNSRNFEMLELQGLDDESEETKIGKPVKEEEETNSPGKEKEENEKIAELVMQDKIDSRTKNQETEEQEPYELLKDGEHDKFPKKGSAVREIEEVKRTGEDVSSRKSQQIENELEKPQKPSEIPEKHNIQETVEEKMNEGGDYSAVLREKSMASSQSQDVEEKGSDQPKKYAEQEKLEELLLTGDQGKEEYDTREKGEKMEKAKRLPQVESKANDETLKKNETQGHESTGLRGEKAKETSDQSKEEEVVGKAERLDEYDSSRKIQEREERNSVNLKRHEMIEKLAEEETSDDKEAKEGNRAEVREIENQDLAIEVRQREQDKKQSLEEKDTSGKENENQDKRKQEEHGKENAEEKLPGNLKEIEELVEKKIKNQEEEDKKSMITEVLAKSEEHESKGPEGQDESREQRLRDKLKDEESEKIETKVRDNESRKIHQNKEEETREQERRKEQGTIKELAEDRTRCYRETEFEDGSSNNIPETDKEESTKPGRDDKREKIQEPDDKETSEDDEEELEIEYEESEEEWEAEVIQEMDSDEDNDEIRQIRRIKLGFRLVGGSTLFMSLIVIVISFIRSKRKIRCYRY</sequence>
<evidence type="ECO:0008006" key="5">
    <source>
        <dbReference type="Google" id="ProtNLM"/>
    </source>
</evidence>
<proteinExistence type="predicted"/>
<feature type="compositionally biased region" description="Basic and acidic residues" evidence="1">
    <location>
        <begin position="876"/>
        <end position="915"/>
    </location>
</feature>
<feature type="compositionally biased region" description="Basic and acidic residues" evidence="1">
    <location>
        <begin position="539"/>
        <end position="548"/>
    </location>
</feature>
<reference evidence="3" key="1">
    <citation type="submission" date="2020-01" db="EMBL/GenBank/DDBJ databases">
        <authorList>
            <person name="Mishra B."/>
        </authorList>
    </citation>
    <scope>NUCLEOTIDE SEQUENCE [LARGE SCALE GENOMIC DNA]</scope>
</reference>
<name>A0A6D2HBU7_9BRAS</name>
<dbReference type="Gene3D" id="2.60.40.790">
    <property type="match status" value="2"/>
</dbReference>
<feature type="region of interest" description="Disordered" evidence="1">
    <location>
        <begin position="225"/>
        <end position="549"/>
    </location>
</feature>
<feature type="compositionally biased region" description="Basic and acidic residues" evidence="1">
    <location>
        <begin position="481"/>
        <end position="505"/>
    </location>
</feature>
<feature type="compositionally biased region" description="Basic and acidic residues" evidence="1">
    <location>
        <begin position="255"/>
        <end position="265"/>
    </location>
</feature>
<dbReference type="CDD" id="cd06464">
    <property type="entry name" value="ACD_sHsps-like"/>
    <property type="match status" value="2"/>
</dbReference>
<feature type="compositionally biased region" description="Basic and acidic residues" evidence="1">
    <location>
        <begin position="313"/>
        <end position="330"/>
    </location>
</feature>
<keyword evidence="2" id="KW-0812">Transmembrane</keyword>
<evidence type="ECO:0000313" key="4">
    <source>
        <dbReference type="Proteomes" id="UP000467841"/>
    </source>
</evidence>
<feature type="compositionally biased region" description="Basic and acidic residues" evidence="1">
    <location>
        <begin position="1431"/>
        <end position="1685"/>
    </location>
</feature>
<feature type="compositionally biased region" description="Basic and acidic residues" evidence="1">
    <location>
        <begin position="1210"/>
        <end position="1269"/>
    </location>
</feature>
<feature type="compositionally biased region" description="Polar residues" evidence="1">
    <location>
        <begin position="332"/>
        <end position="346"/>
    </location>
</feature>
<feature type="compositionally biased region" description="Basic and acidic residues" evidence="1">
    <location>
        <begin position="2037"/>
        <end position="2063"/>
    </location>
</feature>
<feature type="compositionally biased region" description="Low complexity" evidence="1">
    <location>
        <begin position="364"/>
        <end position="374"/>
    </location>
</feature>
<gene>
    <name evidence="3" type="ORF">MERR_LOCUS735</name>
</gene>
<feature type="compositionally biased region" description="Acidic residues" evidence="1">
    <location>
        <begin position="225"/>
        <end position="235"/>
    </location>
</feature>
<dbReference type="InterPro" id="IPR008978">
    <property type="entry name" value="HSP20-like_chaperone"/>
</dbReference>
<keyword evidence="2" id="KW-1133">Transmembrane helix</keyword>
<feature type="compositionally biased region" description="Basic and acidic residues" evidence="1">
    <location>
        <begin position="1173"/>
        <end position="1184"/>
    </location>
</feature>
<feature type="compositionally biased region" description="Basic and acidic residues" evidence="1">
    <location>
        <begin position="1352"/>
        <end position="1364"/>
    </location>
</feature>
<feature type="compositionally biased region" description="Basic and acidic residues" evidence="1">
    <location>
        <begin position="1009"/>
        <end position="1034"/>
    </location>
</feature>
<feature type="compositionally biased region" description="Basic and acidic residues" evidence="1">
    <location>
        <begin position="2110"/>
        <end position="2128"/>
    </location>
</feature>
<feature type="compositionally biased region" description="Basic and acidic residues" evidence="1">
    <location>
        <begin position="90"/>
        <end position="105"/>
    </location>
</feature>
<evidence type="ECO:0000313" key="3">
    <source>
        <dbReference type="EMBL" id="CAA7013501.1"/>
    </source>
</evidence>
<feature type="compositionally biased region" description="Acidic residues" evidence="1">
    <location>
        <begin position="296"/>
        <end position="306"/>
    </location>
</feature>
<feature type="compositionally biased region" description="Basic and acidic residues" evidence="1">
    <location>
        <begin position="2084"/>
        <end position="2103"/>
    </location>
</feature>
<feature type="compositionally biased region" description="Basic and acidic residues" evidence="1">
    <location>
        <begin position="519"/>
        <end position="532"/>
    </location>
</feature>
<feature type="compositionally biased region" description="Basic and acidic residues" evidence="1">
    <location>
        <begin position="1895"/>
        <end position="1909"/>
    </location>
</feature>
<feature type="compositionally biased region" description="Basic and acidic residues" evidence="1">
    <location>
        <begin position="2156"/>
        <end position="2391"/>
    </location>
</feature>
<feature type="compositionally biased region" description="Basic and acidic residues" evidence="1">
    <location>
        <begin position="1962"/>
        <end position="1988"/>
    </location>
</feature>
<keyword evidence="4" id="KW-1185">Reference proteome</keyword>
<feature type="compositionally biased region" description="Basic and acidic residues" evidence="1">
    <location>
        <begin position="375"/>
        <end position="388"/>
    </location>
</feature>
<feature type="compositionally biased region" description="Basic and acidic residues" evidence="1">
    <location>
        <begin position="68"/>
        <end position="80"/>
    </location>
</feature>
<feature type="compositionally biased region" description="Basic and acidic residues" evidence="1">
    <location>
        <begin position="427"/>
        <end position="473"/>
    </location>
</feature>
<feature type="region of interest" description="Disordered" evidence="1">
    <location>
        <begin position="594"/>
        <end position="688"/>
    </location>
</feature>
<feature type="compositionally biased region" description="Basic and acidic residues" evidence="1">
    <location>
        <begin position="1996"/>
        <end position="2028"/>
    </location>
</feature>
<feature type="region of interest" description="Disordered" evidence="1">
    <location>
        <begin position="65"/>
        <end position="125"/>
    </location>
</feature>
<feature type="compositionally biased region" description="Basic and acidic residues" evidence="1">
    <location>
        <begin position="1372"/>
        <end position="1409"/>
    </location>
</feature>
<feature type="compositionally biased region" description="Acidic residues" evidence="1">
    <location>
        <begin position="2425"/>
        <end position="2461"/>
    </location>
</feature>
<feature type="region of interest" description="Disordered" evidence="1">
    <location>
        <begin position="1009"/>
        <end position="1184"/>
    </location>
</feature>
<feature type="region of interest" description="Disordered" evidence="1">
    <location>
        <begin position="707"/>
        <end position="982"/>
    </location>
</feature>
<dbReference type="Proteomes" id="UP000467841">
    <property type="component" value="Unassembled WGS sequence"/>
</dbReference>
<dbReference type="SUPFAM" id="SSF49764">
    <property type="entry name" value="HSP20-like chaperones"/>
    <property type="match status" value="2"/>
</dbReference>
<feature type="compositionally biased region" description="Basic and acidic residues" evidence="1">
    <location>
        <begin position="1844"/>
        <end position="1868"/>
    </location>
</feature>
<organism evidence="3 4">
    <name type="scientific">Microthlaspi erraticum</name>
    <dbReference type="NCBI Taxonomy" id="1685480"/>
    <lineage>
        <taxon>Eukaryota</taxon>
        <taxon>Viridiplantae</taxon>
        <taxon>Streptophyta</taxon>
        <taxon>Embryophyta</taxon>
        <taxon>Tracheophyta</taxon>
        <taxon>Spermatophyta</taxon>
        <taxon>Magnoliopsida</taxon>
        <taxon>eudicotyledons</taxon>
        <taxon>Gunneridae</taxon>
        <taxon>Pentapetalae</taxon>
        <taxon>rosids</taxon>
        <taxon>malvids</taxon>
        <taxon>Brassicales</taxon>
        <taxon>Brassicaceae</taxon>
        <taxon>Coluteocarpeae</taxon>
        <taxon>Microthlaspi</taxon>
    </lineage>
</organism>
<comment type="caution">
    <text evidence="3">The sequence shown here is derived from an EMBL/GenBank/DDBJ whole genome shotgun (WGS) entry which is preliminary data.</text>
</comment>
<feature type="compositionally biased region" description="Basic and acidic residues" evidence="1">
    <location>
        <begin position="750"/>
        <end position="776"/>
    </location>
</feature>
<feature type="compositionally biased region" description="Acidic residues" evidence="1">
    <location>
        <begin position="106"/>
        <end position="125"/>
    </location>
</feature>
<feature type="compositionally biased region" description="Basic and acidic residues" evidence="1">
    <location>
        <begin position="1702"/>
        <end position="1718"/>
    </location>
</feature>
<evidence type="ECO:0000256" key="2">
    <source>
        <dbReference type="SAM" id="Phobius"/>
    </source>
</evidence>